<evidence type="ECO:0000313" key="2">
    <source>
        <dbReference type="Proteomes" id="UP001060215"/>
    </source>
</evidence>
<name>A0ACC0I8P6_9ERIC</name>
<dbReference type="Proteomes" id="UP001060215">
    <property type="component" value="Chromosome 6"/>
</dbReference>
<organism evidence="1 2">
    <name type="scientific">Camellia lanceoleosa</name>
    <dbReference type="NCBI Taxonomy" id="1840588"/>
    <lineage>
        <taxon>Eukaryota</taxon>
        <taxon>Viridiplantae</taxon>
        <taxon>Streptophyta</taxon>
        <taxon>Embryophyta</taxon>
        <taxon>Tracheophyta</taxon>
        <taxon>Spermatophyta</taxon>
        <taxon>Magnoliopsida</taxon>
        <taxon>eudicotyledons</taxon>
        <taxon>Gunneridae</taxon>
        <taxon>Pentapetalae</taxon>
        <taxon>asterids</taxon>
        <taxon>Ericales</taxon>
        <taxon>Theaceae</taxon>
        <taxon>Camellia</taxon>
    </lineage>
</organism>
<keyword evidence="2" id="KW-1185">Reference proteome</keyword>
<reference evidence="1 2" key="1">
    <citation type="journal article" date="2022" name="Plant J.">
        <title>Chromosome-level genome of Camellia lanceoleosa provides a valuable resource for understanding genome evolution and self-incompatibility.</title>
        <authorList>
            <person name="Gong W."/>
            <person name="Xiao S."/>
            <person name="Wang L."/>
            <person name="Liao Z."/>
            <person name="Chang Y."/>
            <person name="Mo W."/>
            <person name="Hu G."/>
            <person name="Li W."/>
            <person name="Zhao G."/>
            <person name="Zhu H."/>
            <person name="Hu X."/>
            <person name="Ji K."/>
            <person name="Xiang X."/>
            <person name="Song Q."/>
            <person name="Yuan D."/>
            <person name="Jin S."/>
            <person name="Zhang L."/>
        </authorList>
    </citation>
    <scope>NUCLEOTIDE SEQUENCE [LARGE SCALE GENOMIC DNA]</scope>
    <source>
        <strain evidence="1">SQ_2022a</strain>
    </source>
</reference>
<comment type="caution">
    <text evidence="1">The sequence shown here is derived from an EMBL/GenBank/DDBJ whole genome shotgun (WGS) entry which is preliminary data.</text>
</comment>
<dbReference type="EMBL" id="CM045763">
    <property type="protein sequence ID" value="KAI8021820.1"/>
    <property type="molecule type" value="Genomic_DNA"/>
</dbReference>
<accession>A0ACC0I8P6</accession>
<gene>
    <name evidence="1" type="ORF">LOK49_LG03G00525</name>
</gene>
<protein>
    <submittedName>
        <fullName evidence="1">Uncharacterized protein</fullName>
    </submittedName>
</protein>
<proteinExistence type="predicted"/>
<evidence type="ECO:0000313" key="1">
    <source>
        <dbReference type="EMBL" id="KAI8021820.1"/>
    </source>
</evidence>
<sequence>MLSSQGSLYNGQSLAHTCYCGQRSPMRTTWTNANMGRRFIGCANYGIHATCEYFEWIDPPLCRCSRDLLPRLVQ</sequence>